<sequence length="338" mass="38453">MSKTTASNVKLEARQLFSIKSKKTLEARFESHFTENANAVHIIQAALVVLVRNFFSENDFSDVARKRIRSLFLTSSDDLSSVRHLCSYFQPFFSSQEWQTVISRLFKNQQEFLTLTEQARSHMNTLGPILHSKEQTTDRKRILKAAFEDENGKLHSWSLGNAVRPLTKQDRKAVLDILGEVTILQKDDGTRKFVRVVKMHFAVDEREYDFNMRDEKDPMFESQEAEKESSASTSKTASAKPSKAAQVPDSNSQIIKSNKTAESKPDKASPAEEAAPPVKSQSELAREMIGKLTSDHSKKLKDSNTLFNKSKQEKKPTIEQASKKKGKKGKNRKRNRRK</sequence>
<gene>
    <name evidence="2" type="ORF">UAU_00646</name>
</gene>
<feature type="compositionally biased region" description="Basic residues" evidence="1">
    <location>
        <begin position="323"/>
        <end position="338"/>
    </location>
</feature>
<reference evidence="2 3" key="1">
    <citation type="submission" date="2013-02" db="EMBL/GenBank/DDBJ databases">
        <title>The Genome Sequence of Enterococcus pallens BAA-351.</title>
        <authorList>
            <consortium name="The Broad Institute Genome Sequencing Platform"/>
            <consortium name="The Broad Institute Genome Sequencing Center for Infectious Disease"/>
            <person name="Earl A.M."/>
            <person name="Gilmore M.S."/>
            <person name="Lebreton F."/>
            <person name="Walker B."/>
            <person name="Young S.K."/>
            <person name="Zeng Q."/>
            <person name="Gargeya S."/>
            <person name="Fitzgerald M."/>
            <person name="Haas B."/>
            <person name="Abouelleil A."/>
            <person name="Alvarado L."/>
            <person name="Arachchi H.M."/>
            <person name="Berlin A.M."/>
            <person name="Chapman S.B."/>
            <person name="Dewar J."/>
            <person name="Goldberg J."/>
            <person name="Griggs A."/>
            <person name="Gujja S."/>
            <person name="Hansen M."/>
            <person name="Howarth C."/>
            <person name="Imamovic A."/>
            <person name="Larimer J."/>
            <person name="McCowan C."/>
            <person name="Murphy C."/>
            <person name="Neiman D."/>
            <person name="Pearson M."/>
            <person name="Priest M."/>
            <person name="Roberts A."/>
            <person name="Saif S."/>
            <person name="Shea T."/>
            <person name="Sisk P."/>
            <person name="Sykes S."/>
            <person name="Wortman J."/>
            <person name="Nusbaum C."/>
            <person name="Birren B."/>
        </authorList>
    </citation>
    <scope>NUCLEOTIDE SEQUENCE [LARGE SCALE GENOMIC DNA]</scope>
    <source>
        <strain evidence="2 3">ATCC BAA-351</strain>
    </source>
</reference>
<dbReference type="AlphaFoldDB" id="R2QN78"/>
<dbReference type="EMBL" id="AJAQ01000001">
    <property type="protein sequence ID" value="EOH97977.1"/>
    <property type="molecule type" value="Genomic_DNA"/>
</dbReference>
<proteinExistence type="predicted"/>
<evidence type="ECO:0000313" key="3">
    <source>
        <dbReference type="Proteomes" id="UP000013782"/>
    </source>
</evidence>
<name>R2QN78_9ENTE</name>
<comment type="caution">
    <text evidence="2">The sequence shown here is derived from an EMBL/GenBank/DDBJ whole genome shotgun (WGS) entry which is preliminary data.</text>
</comment>
<keyword evidence="3" id="KW-1185">Reference proteome</keyword>
<protein>
    <submittedName>
        <fullName evidence="2">Uncharacterized protein</fullName>
    </submittedName>
</protein>
<evidence type="ECO:0000313" key="2">
    <source>
        <dbReference type="EMBL" id="EOH97977.1"/>
    </source>
</evidence>
<dbReference type="HOGENOM" id="CLU_057669_2_1_9"/>
<dbReference type="OrthoDB" id="2195232at2"/>
<feature type="compositionally biased region" description="Basic and acidic residues" evidence="1">
    <location>
        <begin position="259"/>
        <end position="270"/>
    </location>
</feature>
<dbReference type="RefSeq" id="WP_010755708.1">
    <property type="nucleotide sequence ID" value="NZ_ASWD01000002.1"/>
</dbReference>
<organism evidence="2 3">
    <name type="scientific">Enterococcus pallens ATCC BAA-351</name>
    <dbReference type="NCBI Taxonomy" id="1158607"/>
    <lineage>
        <taxon>Bacteria</taxon>
        <taxon>Bacillati</taxon>
        <taxon>Bacillota</taxon>
        <taxon>Bacilli</taxon>
        <taxon>Lactobacillales</taxon>
        <taxon>Enterococcaceae</taxon>
        <taxon>Enterococcus</taxon>
    </lineage>
</organism>
<dbReference type="PATRIC" id="fig|1158607.3.peg.651"/>
<evidence type="ECO:0000256" key="1">
    <source>
        <dbReference type="SAM" id="MobiDB-lite"/>
    </source>
</evidence>
<feature type="compositionally biased region" description="Basic and acidic residues" evidence="1">
    <location>
        <begin position="284"/>
        <end position="302"/>
    </location>
</feature>
<feature type="compositionally biased region" description="Polar residues" evidence="1">
    <location>
        <begin position="248"/>
        <end position="258"/>
    </location>
</feature>
<feature type="compositionally biased region" description="Basic and acidic residues" evidence="1">
    <location>
        <begin position="220"/>
        <end position="229"/>
    </location>
</feature>
<dbReference type="Proteomes" id="UP000013782">
    <property type="component" value="Unassembled WGS sequence"/>
</dbReference>
<feature type="compositionally biased region" description="Low complexity" evidence="1">
    <location>
        <begin position="230"/>
        <end position="246"/>
    </location>
</feature>
<accession>R2QN78</accession>
<feature type="region of interest" description="Disordered" evidence="1">
    <location>
        <begin position="220"/>
        <end position="338"/>
    </location>
</feature>